<keyword evidence="1" id="KW-0812">Transmembrane</keyword>
<sequence length="544" mass="60546">MQQQSLREVEPSREAENWHKSRASRPLLLRLLGAALLCILVWWSLVNVVSTSSRLSFKGGSSDNDLVGAHDPPPHPTALIVSEAWASNKWTVSIPHNAGFPLRPKQYADICTESQTLQKKLIAGSRARTLSGLRRQPTYYTVDHTFVDIGDAEQRGFLPSTLDAPDNMCTTSLTFLLDTEDASFGKSLLMLWLSYGLAKKEGRAFFVDDTRWPYGEYTFFFMPPPDQDCSPPPAHYVVPCPHQAKHLVVSAATAPWTFGPLFEREYSRQRYPGIEKQQGIFDLIWTGYEDLFYLNDVDAGYAATHSMKLRAQAKAHGGSVVGMHIRRGDLHPREYQYSRDYLPLERYGNAAKTSFRSLLPSGEHDSNATGGSGDFNALMAYMNSPLVLASDDPDIISTSEFSSAVSPFKAQKAQERIQLATKATLDLSSPKKDLREPGSAYVKHVDENSGWEGGFFSALFYSIGSLDKTKDTGDEQEIPEQALRMRELVGRAYLLDLAVLGESDAVVCAVSSAGCRVLAVMMGWDAVKEGRWVNVDDHRPWTWT</sequence>
<proteinExistence type="predicted"/>
<keyword evidence="1" id="KW-0472">Membrane</keyword>
<evidence type="ECO:0000313" key="2">
    <source>
        <dbReference type="EMBL" id="KAK3677685.1"/>
    </source>
</evidence>
<feature type="transmembrane region" description="Helical" evidence="1">
    <location>
        <begin position="27"/>
        <end position="45"/>
    </location>
</feature>
<evidence type="ECO:0000256" key="1">
    <source>
        <dbReference type="SAM" id="Phobius"/>
    </source>
</evidence>
<dbReference type="PANTHER" id="PTHR13132">
    <property type="entry name" value="ALPHA- 1,6 -FUCOSYLTRANSFERASE"/>
    <property type="match status" value="1"/>
</dbReference>
<dbReference type="AlphaFoldDB" id="A0AAE1C4B0"/>
<name>A0AAE1C4B0_9PEZI</name>
<dbReference type="PANTHER" id="PTHR13132:SF29">
    <property type="entry name" value="ALPHA-(1,6)-FUCOSYLTRANSFERASE"/>
    <property type="match status" value="1"/>
</dbReference>
<dbReference type="Proteomes" id="UP001274830">
    <property type="component" value="Unassembled WGS sequence"/>
</dbReference>
<dbReference type="GO" id="GO:0006487">
    <property type="term" value="P:protein N-linked glycosylation"/>
    <property type="evidence" value="ECO:0007669"/>
    <property type="project" value="TreeGrafter"/>
</dbReference>
<accession>A0AAE1C4B0</accession>
<organism evidence="2 3">
    <name type="scientific">Recurvomyces mirabilis</name>
    <dbReference type="NCBI Taxonomy" id="574656"/>
    <lineage>
        <taxon>Eukaryota</taxon>
        <taxon>Fungi</taxon>
        <taxon>Dikarya</taxon>
        <taxon>Ascomycota</taxon>
        <taxon>Pezizomycotina</taxon>
        <taxon>Dothideomycetes</taxon>
        <taxon>Dothideomycetidae</taxon>
        <taxon>Mycosphaerellales</taxon>
        <taxon>Teratosphaeriaceae</taxon>
        <taxon>Recurvomyces</taxon>
    </lineage>
</organism>
<keyword evidence="3" id="KW-1185">Reference proteome</keyword>
<comment type="caution">
    <text evidence="2">The sequence shown here is derived from an EMBL/GenBank/DDBJ whole genome shotgun (WGS) entry which is preliminary data.</text>
</comment>
<gene>
    <name evidence="2" type="ORF">LTR78_002535</name>
</gene>
<dbReference type="GO" id="GO:0046921">
    <property type="term" value="F:alpha-(1-&gt;6)-fucosyltransferase activity"/>
    <property type="evidence" value="ECO:0007669"/>
    <property type="project" value="TreeGrafter"/>
</dbReference>
<reference evidence="2" key="1">
    <citation type="submission" date="2023-07" db="EMBL/GenBank/DDBJ databases">
        <title>Black Yeasts Isolated from many extreme environments.</title>
        <authorList>
            <person name="Coleine C."/>
            <person name="Stajich J.E."/>
            <person name="Selbmann L."/>
        </authorList>
    </citation>
    <scope>NUCLEOTIDE SEQUENCE</scope>
    <source>
        <strain evidence="2">CCFEE 5485</strain>
    </source>
</reference>
<protein>
    <submittedName>
        <fullName evidence="2">Uncharacterized protein</fullName>
    </submittedName>
</protein>
<evidence type="ECO:0000313" key="3">
    <source>
        <dbReference type="Proteomes" id="UP001274830"/>
    </source>
</evidence>
<dbReference type="EMBL" id="JAUTXT010000006">
    <property type="protein sequence ID" value="KAK3677685.1"/>
    <property type="molecule type" value="Genomic_DNA"/>
</dbReference>
<keyword evidence="1" id="KW-1133">Transmembrane helix</keyword>